<dbReference type="InterPro" id="IPR025246">
    <property type="entry name" value="IS30-like_HTH"/>
</dbReference>
<feature type="domain" description="Transposase IS30-like HTH" evidence="1">
    <location>
        <begin position="3"/>
        <end position="44"/>
    </location>
</feature>
<protein>
    <submittedName>
        <fullName evidence="3">Helix-turn-helix domain-containing protein</fullName>
    </submittedName>
</protein>
<evidence type="ECO:0000313" key="2">
    <source>
        <dbReference type="EMBL" id="QFG37416.1"/>
    </source>
</evidence>
<evidence type="ECO:0000259" key="1">
    <source>
        <dbReference type="Pfam" id="PF13936"/>
    </source>
</evidence>
<dbReference type="AlphaFoldDB" id="A0A7H9BUT9"/>
<sequence>MASHLSFDERRIIAAMLQRKLSVAQIAAQLGRHRSTIHRAIRRNFWHDPDVPIANG</sequence>
<dbReference type="Pfam" id="PF13936">
    <property type="entry name" value="HTH_38"/>
    <property type="match status" value="1"/>
</dbReference>
<dbReference type="OrthoDB" id="9803231at2"/>
<evidence type="ECO:0000313" key="4">
    <source>
        <dbReference type="Proteomes" id="UP000326453"/>
    </source>
</evidence>
<accession>A0A7H9BUT9</accession>
<dbReference type="Gene3D" id="1.10.10.60">
    <property type="entry name" value="Homeodomain-like"/>
    <property type="match status" value="1"/>
</dbReference>
<dbReference type="KEGG" id="ppan:ESD82_14835"/>
<reference evidence="2 4" key="1">
    <citation type="submission" date="2019-01" db="EMBL/GenBank/DDBJ databases">
        <title>Complete Genome Sequence and Annotation of the Paracoccus pantotrophus type strain DSM 2944.</title>
        <authorList>
            <person name="Bockwoldt J.A."/>
            <person name="Zimmermann M."/>
            <person name="Tiso T."/>
            <person name="Blank L.M."/>
        </authorList>
    </citation>
    <scope>NUCLEOTIDE SEQUENCE [LARGE SCALE GENOMIC DNA]</scope>
    <source>
        <strain evidence="2 4">DSM 2944</strain>
    </source>
</reference>
<dbReference type="Proteomes" id="UP000509322">
    <property type="component" value="Chromosome 2"/>
</dbReference>
<dbReference type="SUPFAM" id="SSF46689">
    <property type="entry name" value="Homeodomain-like"/>
    <property type="match status" value="1"/>
</dbReference>
<dbReference type="Proteomes" id="UP000326453">
    <property type="component" value="Chromosome 1"/>
</dbReference>
<dbReference type="EMBL" id="CP058690">
    <property type="protein sequence ID" value="QLH15117.1"/>
    <property type="molecule type" value="Genomic_DNA"/>
</dbReference>
<dbReference type="EMBL" id="CP044426">
    <property type="protein sequence ID" value="QFG37416.1"/>
    <property type="molecule type" value="Genomic_DNA"/>
</dbReference>
<name>A0A7H9BUT9_PARPN</name>
<proteinExistence type="predicted"/>
<evidence type="ECO:0000313" key="3">
    <source>
        <dbReference type="EMBL" id="QLH15117.1"/>
    </source>
</evidence>
<evidence type="ECO:0000313" key="5">
    <source>
        <dbReference type="Proteomes" id="UP000509322"/>
    </source>
</evidence>
<dbReference type="InterPro" id="IPR009057">
    <property type="entry name" value="Homeodomain-like_sf"/>
</dbReference>
<gene>
    <name evidence="2" type="ORF">ESD82_14835</name>
    <name evidence="3" type="ORF">HYQ43_12805</name>
</gene>
<dbReference type="GeneID" id="51371861"/>
<organism evidence="3 5">
    <name type="scientific">Paracoccus pantotrophus</name>
    <name type="common">Thiosphaera pantotropha</name>
    <dbReference type="NCBI Taxonomy" id="82367"/>
    <lineage>
        <taxon>Bacteria</taxon>
        <taxon>Pseudomonadati</taxon>
        <taxon>Pseudomonadota</taxon>
        <taxon>Alphaproteobacteria</taxon>
        <taxon>Rhodobacterales</taxon>
        <taxon>Paracoccaceae</taxon>
        <taxon>Paracoccus</taxon>
    </lineage>
</organism>
<reference evidence="3 5" key="2">
    <citation type="submission" date="2020-07" db="EMBL/GenBank/DDBJ databases">
        <title>The complete genome of Paracoccus pantotrophus ACCC 10489.</title>
        <authorList>
            <person name="Si Y."/>
        </authorList>
    </citation>
    <scope>NUCLEOTIDE SEQUENCE [LARGE SCALE GENOMIC DNA]</scope>
    <source>
        <strain evidence="3 5">ACCC10489</strain>
    </source>
</reference>
<dbReference type="RefSeq" id="WP_081750566.1">
    <property type="nucleotide sequence ID" value="NZ_CP038203.1"/>
</dbReference>